<proteinExistence type="predicted"/>
<dbReference type="AlphaFoldDB" id="B7PTJ8"/>
<reference evidence="3" key="2">
    <citation type="submission" date="2020-05" db="UniProtKB">
        <authorList>
            <consortium name="EnsemblMetazoa"/>
        </authorList>
    </citation>
    <scope>IDENTIFICATION</scope>
    <source>
        <strain evidence="3">wikel</strain>
    </source>
</reference>
<evidence type="ECO:0000256" key="1">
    <source>
        <dbReference type="SAM" id="Phobius"/>
    </source>
</evidence>
<dbReference type="Proteomes" id="UP000001555">
    <property type="component" value="Unassembled WGS sequence"/>
</dbReference>
<keyword evidence="1" id="KW-0472">Membrane</keyword>
<keyword evidence="4" id="KW-1185">Reference proteome</keyword>
<dbReference type="EMBL" id="DS786363">
    <property type="protein sequence ID" value="EEC09920.1"/>
    <property type="molecule type" value="Genomic_DNA"/>
</dbReference>
<gene>
    <name evidence="2" type="ORF">IscW_ISCW008077</name>
</gene>
<evidence type="ECO:0000313" key="2">
    <source>
        <dbReference type="EMBL" id="EEC09920.1"/>
    </source>
</evidence>
<organism>
    <name type="scientific">Ixodes scapularis</name>
    <name type="common">Black-legged tick</name>
    <name type="synonym">Deer tick</name>
    <dbReference type="NCBI Taxonomy" id="6945"/>
    <lineage>
        <taxon>Eukaryota</taxon>
        <taxon>Metazoa</taxon>
        <taxon>Ecdysozoa</taxon>
        <taxon>Arthropoda</taxon>
        <taxon>Chelicerata</taxon>
        <taxon>Arachnida</taxon>
        <taxon>Acari</taxon>
        <taxon>Parasitiformes</taxon>
        <taxon>Ixodida</taxon>
        <taxon>Ixodoidea</taxon>
        <taxon>Ixodidae</taxon>
        <taxon>Ixodinae</taxon>
        <taxon>Ixodes</taxon>
    </lineage>
</organism>
<dbReference type="EMBL" id="ABJB010585841">
    <property type="status" value="NOT_ANNOTATED_CDS"/>
    <property type="molecule type" value="Genomic_DNA"/>
</dbReference>
<protein>
    <submittedName>
        <fullName evidence="2 3">Uncharacterized protein</fullName>
    </submittedName>
</protein>
<evidence type="ECO:0000313" key="4">
    <source>
        <dbReference type="Proteomes" id="UP000001555"/>
    </source>
</evidence>
<dbReference type="PaxDb" id="6945-B7PTJ8"/>
<dbReference type="VEuPathDB" id="VectorBase:ISCW008077"/>
<dbReference type="HOGENOM" id="CLU_2515162_0_0_1"/>
<sequence length="85" mass="9334">MVPDGVRLSQKWRGITASRISNALVLLLLFFIVVNPEEATVFFKLNSIDTNVGQITAIPVPYVVTTTISIMVDLFLLIAIEDASI</sequence>
<dbReference type="VEuPathDB" id="VectorBase:ISCI008077"/>
<dbReference type="OrthoDB" id="10330973at2759"/>
<evidence type="ECO:0000313" key="3">
    <source>
        <dbReference type="EnsemblMetazoa" id="ISCW008077-PA"/>
    </source>
</evidence>
<dbReference type="EnsemblMetazoa" id="ISCW008077-RA">
    <property type="protein sequence ID" value="ISCW008077-PA"/>
    <property type="gene ID" value="ISCW008077"/>
</dbReference>
<keyword evidence="1" id="KW-0812">Transmembrane</keyword>
<dbReference type="InParanoid" id="B7PTJ8"/>
<name>B7PTJ8_IXOSC</name>
<reference evidence="2 4" key="1">
    <citation type="submission" date="2008-03" db="EMBL/GenBank/DDBJ databases">
        <title>Annotation of Ixodes scapularis.</title>
        <authorList>
            <consortium name="Ixodes scapularis Genome Project Consortium"/>
            <person name="Caler E."/>
            <person name="Hannick L.I."/>
            <person name="Bidwell S."/>
            <person name="Joardar V."/>
            <person name="Thiagarajan M."/>
            <person name="Amedeo P."/>
            <person name="Galinsky K.J."/>
            <person name="Schobel S."/>
            <person name="Inman J."/>
            <person name="Hostetler J."/>
            <person name="Miller J."/>
            <person name="Hammond M."/>
            <person name="Megy K."/>
            <person name="Lawson D."/>
            <person name="Kodira C."/>
            <person name="Sutton G."/>
            <person name="Meyer J."/>
            <person name="Hill C.A."/>
            <person name="Birren B."/>
            <person name="Nene V."/>
            <person name="Collins F."/>
            <person name="Alarcon-Chaidez F."/>
            <person name="Wikel S."/>
            <person name="Strausberg R."/>
        </authorList>
    </citation>
    <scope>NUCLEOTIDE SEQUENCE [LARGE SCALE GENOMIC DNA]</scope>
    <source>
        <strain evidence="4">Wikel</strain>
        <strain evidence="2">Wikel colony</strain>
    </source>
</reference>
<accession>B7PTJ8</accession>
<keyword evidence="1" id="KW-1133">Transmembrane helix</keyword>
<dbReference type="VEuPathDB" id="VectorBase:ISCP_012414"/>
<feature type="transmembrane region" description="Helical" evidence="1">
    <location>
        <begin position="55"/>
        <end position="80"/>
    </location>
</feature>